<evidence type="ECO:0000256" key="1">
    <source>
        <dbReference type="SAM" id="MobiDB-lite"/>
    </source>
</evidence>
<gene>
    <name evidence="2" type="ORF">NDU88_000225</name>
</gene>
<dbReference type="AlphaFoldDB" id="A0AAV7R3J7"/>
<dbReference type="Gene3D" id="3.30.70.1820">
    <property type="entry name" value="L1 transposable element, RRM domain"/>
    <property type="match status" value="1"/>
</dbReference>
<dbReference type="EMBL" id="JANPWB010000009">
    <property type="protein sequence ID" value="KAJ1147344.1"/>
    <property type="molecule type" value="Genomic_DNA"/>
</dbReference>
<evidence type="ECO:0000313" key="3">
    <source>
        <dbReference type="Proteomes" id="UP001066276"/>
    </source>
</evidence>
<evidence type="ECO:0000313" key="2">
    <source>
        <dbReference type="EMBL" id="KAJ1147344.1"/>
    </source>
</evidence>
<feature type="region of interest" description="Disordered" evidence="1">
    <location>
        <begin position="84"/>
        <end position="104"/>
    </location>
</feature>
<accession>A0AAV7R3J7</accession>
<comment type="caution">
    <text evidence="2">The sequence shown here is derived from an EMBL/GenBank/DDBJ whole genome shotgun (WGS) entry which is preliminary data.</text>
</comment>
<name>A0AAV7R3J7_PLEWA</name>
<dbReference type="InterPro" id="IPR004244">
    <property type="entry name" value="Transposase_22"/>
</dbReference>
<feature type="region of interest" description="Disordered" evidence="1">
    <location>
        <begin position="29"/>
        <end position="51"/>
    </location>
</feature>
<dbReference type="PANTHER" id="PTHR11505">
    <property type="entry name" value="L1 TRANSPOSABLE ELEMENT-RELATED"/>
    <property type="match status" value="1"/>
</dbReference>
<reference evidence="2" key="1">
    <citation type="journal article" date="2022" name="bioRxiv">
        <title>Sequencing and chromosome-scale assembly of the giantPleurodeles waltlgenome.</title>
        <authorList>
            <person name="Brown T."/>
            <person name="Elewa A."/>
            <person name="Iarovenko S."/>
            <person name="Subramanian E."/>
            <person name="Araus A.J."/>
            <person name="Petzold A."/>
            <person name="Susuki M."/>
            <person name="Suzuki K.-i.T."/>
            <person name="Hayashi T."/>
            <person name="Toyoda A."/>
            <person name="Oliveira C."/>
            <person name="Osipova E."/>
            <person name="Leigh N.D."/>
            <person name="Simon A."/>
            <person name="Yun M.H."/>
        </authorList>
    </citation>
    <scope>NUCLEOTIDE SEQUENCE</scope>
    <source>
        <strain evidence="2">20211129_DDA</strain>
        <tissue evidence="2">Liver</tissue>
    </source>
</reference>
<protein>
    <submittedName>
        <fullName evidence="2">Uncharacterized protein</fullName>
    </submittedName>
</protein>
<dbReference type="Proteomes" id="UP001066276">
    <property type="component" value="Chromosome 5"/>
</dbReference>
<feature type="compositionally biased region" description="Basic and acidic residues" evidence="1">
    <location>
        <begin position="84"/>
        <end position="102"/>
    </location>
</feature>
<sequence length="185" mass="20227">METAGRGRGSGGNDPWGVICLAWPSKRTQVVPGPRDEECGEASGGPLPEADLGKISEKVAVAKAHIVGLTATTKHLEEQVRSLTKKSAEMEAKLEDQEERSRRNNMRVVGVPEGMDGPSTDLFMEDLILNNLKPKELPNFFLVENVHKVPGPLSNLGAPPRIIVASILSYRDETPSSRWLYPMET</sequence>
<keyword evidence="3" id="KW-1185">Reference proteome</keyword>
<organism evidence="2 3">
    <name type="scientific">Pleurodeles waltl</name>
    <name type="common">Iberian ribbed newt</name>
    <dbReference type="NCBI Taxonomy" id="8319"/>
    <lineage>
        <taxon>Eukaryota</taxon>
        <taxon>Metazoa</taxon>
        <taxon>Chordata</taxon>
        <taxon>Craniata</taxon>
        <taxon>Vertebrata</taxon>
        <taxon>Euteleostomi</taxon>
        <taxon>Amphibia</taxon>
        <taxon>Batrachia</taxon>
        <taxon>Caudata</taxon>
        <taxon>Salamandroidea</taxon>
        <taxon>Salamandridae</taxon>
        <taxon>Pleurodelinae</taxon>
        <taxon>Pleurodeles</taxon>
    </lineage>
</organism>
<proteinExistence type="predicted"/>